<dbReference type="PANTHER" id="PTHR22642">
    <property type="entry name" value="IMIDAZOLONEPROPIONASE"/>
    <property type="match status" value="1"/>
</dbReference>
<dbReference type="SUPFAM" id="SSF51338">
    <property type="entry name" value="Composite domain of metallo-dependent hydrolases"/>
    <property type="match status" value="1"/>
</dbReference>
<evidence type="ECO:0000313" key="3">
    <source>
        <dbReference type="Proteomes" id="UP000011532"/>
    </source>
</evidence>
<dbReference type="SUPFAM" id="SSF51556">
    <property type="entry name" value="Metallo-dependent hydrolases"/>
    <property type="match status" value="1"/>
</dbReference>
<dbReference type="Gene3D" id="3.20.20.140">
    <property type="entry name" value="Metal-dependent hydrolases"/>
    <property type="match status" value="1"/>
</dbReference>
<keyword evidence="2" id="KW-0378">Hydrolase</keyword>
<proteinExistence type="predicted"/>
<dbReference type="OrthoDB" id="8791at2157"/>
<evidence type="ECO:0000313" key="2">
    <source>
        <dbReference type="EMBL" id="ELY32491.1"/>
    </source>
</evidence>
<dbReference type="Pfam" id="PF07969">
    <property type="entry name" value="Amidohydro_3"/>
    <property type="match status" value="1"/>
</dbReference>
<organism evidence="2 3">
    <name type="scientific">Haloferax volcanii (strain ATCC 29605 / DSM 3757 / JCM 8879 / NBRC 14742 / NCIMB 2012 / VKM B-1768 / DS2)</name>
    <name type="common">Halobacterium volcanii</name>
    <dbReference type="NCBI Taxonomy" id="309800"/>
    <lineage>
        <taxon>Archaea</taxon>
        <taxon>Methanobacteriati</taxon>
        <taxon>Methanobacteriota</taxon>
        <taxon>Stenosarchaea group</taxon>
        <taxon>Halobacteria</taxon>
        <taxon>Halobacteriales</taxon>
        <taxon>Haloferacaceae</taxon>
        <taxon>Haloferax</taxon>
    </lineage>
</organism>
<accession>A0A384L210</accession>
<evidence type="ECO:0000259" key="1">
    <source>
        <dbReference type="Pfam" id="PF07969"/>
    </source>
</evidence>
<reference evidence="3" key="1">
    <citation type="submission" date="2012-11" db="EMBL/GenBank/DDBJ databases">
        <authorList>
            <person name="Becker E.A."/>
            <person name="Seitzer P."/>
            <person name="Tritt A."/>
            <person name="Larsen D."/>
            <person name="Yao A."/>
            <person name="Wu D."/>
            <person name="Darling A."/>
            <person name="Eisen J.A."/>
            <person name="Facciotti M.T."/>
        </authorList>
    </citation>
    <scope>NUCLEOTIDE SEQUENCE [LARGE SCALE GENOMIC DNA]</scope>
    <source>
        <strain evidence="3">ATCC 29605 / DSM 3757 / JCM 8879 / NBRC 14742 / NCIMB 2012 / VKM B-1768 / DS2</strain>
    </source>
</reference>
<dbReference type="InterPro" id="IPR011059">
    <property type="entry name" value="Metal-dep_hydrolase_composite"/>
</dbReference>
<sequence>MTAAADLVLTNAEVHTLGSPDETHEAVAVRDGEVVRVGRAFDVGLLAGVETRVVDCGGRVVLPGFIDAHTHLPMVGRSLVHADLSAAGSPAEAVELLRERAAEVESDDETGDEAGWVLGYGYDESTWDDSRYLTRDDLDAVSESRPVVAFREDVHTAGVNSVVLDESPWEADSIRDIAVSMTIVDGRVVFERD</sequence>
<protein>
    <submittedName>
        <fullName evidence="2">Metal dependent amidohydrolase M38 superfamily protein</fullName>
    </submittedName>
</protein>
<dbReference type="Proteomes" id="UP000011532">
    <property type="component" value="Unassembled WGS sequence"/>
</dbReference>
<dbReference type="EMBL" id="AOHU01000046">
    <property type="protein sequence ID" value="ELY32491.1"/>
    <property type="molecule type" value="Genomic_DNA"/>
</dbReference>
<dbReference type="InterPro" id="IPR032466">
    <property type="entry name" value="Metal_Hydrolase"/>
</dbReference>
<dbReference type="SMR" id="A0A384L210"/>
<reference evidence="2 3" key="2">
    <citation type="journal article" date="2014" name="PLoS Genet.">
        <title>Phylogenetically driven sequencing of extremely halophilic archaea reveals strategies for static and dynamic osmo-response.</title>
        <authorList>
            <person name="Becker E.A."/>
            <person name="Seitzer P.M."/>
            <person name="Tritt A."/>
            <person name="Larsen D."/>
            <person name="Krusor M."/>
            <person name="Yao A.I."/>
            <person name="Wu D."/>
            <person name="Madern D."/>
            <person name="Eisen J.A."/>
            <person name="Darling A.E."/>
            <person name="Facciotti M.T."/>
        </authorList>
    </citation>
    <scope>NUCLEOTIDE SEQUENCE [LARGE SCALE GENOMIC DNA]</scope>
    <source>
        <strain evidence="3">ATCC 29605 / DSM 3757 / JCM 8879 / NBRC 14742 / NCIMB 2012 / VKM B-1768 / DS2</strain>
    </source>
</reference>
<dbReference type="Gene3D" id="3.10.310.70">
    <property type="match status" value="1"/>
</dbReference>
<dbReference type="InterPro" id="IPR013108">
    <property type="entry name" value="Amidohydro_3"/>
</dbReference>
<dbReference type="Gene3D" id="2.30.40.10">
    <property type="entry name" value="Urease, subunit C, domain 1"/>
    <property type="match status" value="1"/>
</dbReference>
<dbReference type="GO" id="GO:0016810">
    <property type="term" value="F:hydrolase activity, acting on carbon-nitrogen (but not peptide) bonds"/>
    <property type="evidence" value="ECO:0007669"/>
    <property type="project" value="InterPro"/>
</dbReference>
<dbReference type="AlphaFoldDB" id="A0A384L210"/>
<gene>
    <name evidence="2" type="ORF">C498_08190</name>
</gene>
<comment type="caution">
    <text evidence="2">The sequence shown here is derived from an EMBL/GenBank/DDBJ whole genome shotgun (WGS) entry which is preliminary data.</text>
</comment>
<name>A0A384L210_HALVD</name>
<dbReference type="PANTHER" id="PTHR22642:SF2">
    <property type="entry name" value="PROTEIN LONG AFTER FAR-RED 3"/>
    <property type="match status" value="1"/>
</dbReference>
<feature type="domain" description="Amidohydrolase 3" evidence="1">
    <location>
        <begin position="52"/>
        <end position="166"/>
    </location>
</feature>